<evidence type="ECO:0000313" key="2">
    <source>
        <dbReference type="Proteomes" id="UP000784294"/>
    </source>
</evidence>
<gene>
    <name evidence="1" type="ORF">PXEA_LOCUS34821</name>
</gene>
<protein>
    <submittedName>
        <fullName evidence="1">Uncharacterized protein</fullName>
    </submittedName>
</protein>
<comment type="caution">
    <text evidence="1">The sequence shown here is derived from an EMBL/GenBank/DDBJ whole genome shotgun (WGS) entry which is preliminary data.</text>
</comment>
<evidence type="ECO:0000313" key="1">
    <source>
        <dbReference type="EMBL" id="VEL41381.1"/>
    </source>
</evidence>
<sequence>MAQSQRLVCMSVVAAGGIHFIQLPSQLNGLFAQLMPDDWVVLATPQSEPTRALNFISSNGPSFTVNLPAWHCLNVDFESTSYGATGRLNSSQFCCLGPKSRLSHAFTGCLPLFNCYYPQVTMLLFLRFMNKSISSSLLYHRHLSSLRALQVMAALVHRSSNMCRLAFICYKEIPSYSIAALKLILNICLKRISDNET</sequence>
<dbReference type="Proteomes" id="UP000784294">
    <property type="component" value="Unassembled WGS sequence"/>
</dbReference>
<accession>A0A448XP01</accession>
<reference evidence="1" key="1">
    <citation type="submission" date="2018-11" db="EMBL/GenBank/DDBJ databases">
        <authorList>
            <consortium name="Pathogen Informatics"/>
        </authorList>
    </citation>
    <scope>NUCLEOTIDE SEQUENCE</scope>
</reference>
<proteinExistence type="predicted"/>
<name>A0A448XP01_9PLAT</name>
<dbReference type="AlphaFoldDB" id="A0A448XP01"/>
<organism evidence="1 2">
    <name type="scientific">Protopolystoma xenopodis</name>
    <dbReference type="NCBI Taxonomy" id="117903"/>
    <lineage>
        <taxon>Eukaryota</taxon>
        <taxon>Metazoa</taxon>
        <taxon>Spiralia</taxon>
        <taxon>Lophotrochozoa</taxon>
        <taxon>Platyhelminthes</taxon>
        <taxon>Monogenea</taxon>
        <taxon>Polyopisthocotylea</taxon>
        <taxon>Polystomatidea</taxon>
        <taxon>Polystomatidae</taxon>
        <taxon>Protopolystoma</taxon>
    </lineage>
</organism>
<dbReference type="EMBL" id="CAAALY010269064">
    <property type="protein sequence ID" value="VEL41381.1"/>
    <property type="molecule type" value="Genomic_DNA"/>
</dbReference>
<keyword evidence="2" id="KW-1185">Reference proteome</keyword>